<evidence type="ECO:0000256" key="5">
    <source>
        <dbReference type="ARBA" id="ARBA00023159"/>
    </source>
</evidence>
<evidence type="ECO:0000256" key="3">
    <source>
        <dbReference type="ARBA" id="ARBA00023015"/>
    </source>
</evidence>
<evidence type="ECO:0000313" key="11">
    <source>
        <dbReference type="Proteomes" id="UP000594263"/>
    </source>
</evidence>
<evidence type="ECO:0000256" key="4">
    <source>
        <dbReference type="ARBA" id="ARBA00023125"/>
    </source>
</evidence>
<keyword evidence="4" id="KW-0238">DNA-binding</keyword>
<dbReference type="OMA" id="INNGHAC"/>
<dbReference type="GO" id="GO:0045893">
    <property type="term" value="P:positive regulation of DNA-templated transcription"/>
    <property type="evidence" value="ECO:0007669"/>
    <property type="project" value="UniProtKB-ARBA"/>
</dbReference>
<feature type="domain" description="Myb-like" evidence="8">
    <location>
        <begin position="9"/>
        <end position="61"/>
    </location>
</feature>
<comment type="subcellular location">
    <subcellularLocation>
        <location evidence="1">Nucleus</location>
    </subcellularLocation>
</comment>
<dbReference type="AlphaFoldDB" id="A0A7N0ZYF8"/>
<sequence>MGHKPNHQKVKHRRGLWSPDEDRKLRDYIINNGHACWSSIPAKAGLQRNGKSCRLRWINYLRPGLKRGAFTLEEREIVLTLHRMLGNK</sequence>
<keyword evidence="6" id="KW-0804">Transcription</keyword>
<dbReference type="Proteomes" id="UP000594263">
    <property type="component" value="Unplaced"/>
</dbReference>
<evidence type="ECO:0000256" key="1">
    <source>
        <dbReference type="ARBA" id="ARBA00004123"/>
    </source>
</evidence>
<accession>A0A7N0ZYF8</accession>
<evidence type="ECO:0000256" key="6">
    <source>
        <dbReference type="ARBA" id="ARBA00023163"/>
    </source>
</evidence>
<dbReference type="PANTHER" id="PTHR47997">
    <property type="entry name" value="MYB DOMAIN PROTEIN 55"/>
    <property type="match status" value="1"/>
</dbReference>
<evidence type="ECO:0000259" key="9">
    <source>
        <dbReference type="PROSITE" id="PS51294"/>
    </source>
</evidence>
<dbReference type="FunFam" id="1.10.10.60:FF:000077">
    <property type="entry name" value="MYB transcription factor"/>
    <property type="match status" value="1"/>
</dbReference>
<dbReference type="CDD" id="cd00167">
    <property type="entry name" value="SANT"/>
    <property type="match status" value="1"/>
</dbReference>
<dbReference type="Gramene" id="Kaladp0053s0681.1.v1.1">
    <property type="protein sequence ID" value="Kaladp0053s0681.1.v1.1"/>
    <property type="gene ID" value="Kaladp0053s0681.v1.1"/>
</dbReference>
<dbReference type="EnsemblPlants" id="Kaladp0053s0681.1.v1.1">
    <property type="protein sequence ID" value="Kaladp0053s0681.1.v1.1"/>
    <property type="gene ID" value="Kaladp0053s0681.v1.1"/>
</dbReference>
<dbReference type="InterPro" id="IPR017930">
    <property type="entry name" value="Myb_dom"/>
</dbReference>
<keyword evidence="2" id="KW-0677">Repeat</keyword>
<dbReference type="InterPro" id="IPR051953">
    <property type="entry name" value="Plant_SW-associated_TFs"/>
</dbReference>
<dbReference type="Pfam" id="PF00249">
    <property type="entry name" value="Myb_DNA-binding"/>
    <property type="match status" value="1"/>
</dbReference>
<dbReference type="SMART" id="SM00717">
    <property type="entry name" value="SANT"/>
    <property type="match status" value="1"/>
</dbReference>
<dbReference type="InterPro" id="IPR009057">
    <property type="entry name" value="Homeodomain-like_sf"/>
</dbReference>
<evidence type="ECO:0000256" key="7">
    <source>
        <dbReference type="ARBA" id="ARBA00023242"/>
    </source>
</evidence>
<dbReference type="GO" id="GO:0003677">
    <property type="term" value="F:DNA binding"/>
    <property type="evidence" value="ECO:0007669"/>
    <property type="project" value="UniProtKB-KW"/>
</dbReference>
<feature type="domain" description="HTH myb-type" evidence="9">
    <location>
        <begin position="66"/>
        <end position="88"/>
    </location>
</feature>
<keyword evidence="3" id="KW-0805">Transcription regulation</keyword>
<proteinExistence type="predicted"/>
<organism evidence="10 11">
    <name type="scientific">Kalanchoe fedtschenkoi</name>
    <name type="common">Lavender scallops</name>
    <name type="synonym">South American air plant</name>
    <dbReference type="NCBI Taxonomy" id="63787"/>
    <lineage>
        <taxon>Eukaryota</taxon>
        <taxon>Viridiplantae</taxon>
        <taxon>Streptophyta</taxon>
        <taxon>Embryophyta</taxon>
        <taxon>Tracheophyta</taxon>
        <taxon>Spermatophyta</taxon>
        <taxon>Magnoliopsida</taxon>
        <taxon>eudicotyledons</taxon>
        <taxon>Gunneridae</taxon>
        <taxon>Pentapetalae</taxon>
        <taxon>Saxifragales</taxon>
        <taxon>Crassulaceae</taxon>
        <taxon>Kalanchoe</taxon>
    </lineage>
</organism>
<dbReference type="PANTHER" id="PTHR47997:SF11">
    <property type="entry name" value="TRANSCRIPTION FACTOR LAF1"/>
    <property type="match status" value="1"/>
</dbReference>
<keyword evidence="5" id="KW-0010">Activator</keyword>
<evidence type="ECO:0000259" key="8">
    <source>
        <dbReference type="PROSITE" id="PS50090"/>
    </source>
</evidence>
<protein>
    <submittedName>
        <fullName evidence="10">Uncharacterized protein</fullName>
    </submittedName>
</protein>
<dbReference type="SUPFAM" id="SSF46689">
    <property type="entry name" value="Homeodomain-like"/>
    <property type="match status" value="1"/>
</dbReference>
<feature type="domain" description="HTH myb-type" evidence="9">
    <location>
        <begin position="9"/>
        <end position="65"/>
    </location>
</feature>
<dbReference type="GO" id="GO:0005634">
    <property type="term" value="C:nucleus"/>
    <property type="evidence" value="ECO:0007669"/>
    <property type="project" value="UniProtKB-SubCell"/>
</dbReference>
<reference evidence="10" key="1">
    <citation type="submission" date="2021-01" db="UniProtKB">
        <authorList>
            <consortium name="EnsemblPlants"/>
        </authorList>
    </citation>
    <scope>IDENTIFICATION</scope>
</reference>
<keyword evidence="11" id="KW-1185">Reference proteome</keyword>
<dbReference type="PROSITE" id="PS51294">
    <property type="entry name" value="HTH_MYB"/>
    <property type="match status" value="2"/>
</dbReference>
<dbReference type="InterPro" id="IPR001005">
    <property type="entry name" value="SANT/Myb"/>
</dbReference>
<evidence type="ECO:0000313" key="10">
    <source>
        <dbReference type="EnsemblPlants" id="Kaladp0053s0681.1.v1.1"/>
    </source>
</evidence>
<dbReference type="Gene3D" id="1.10.10.60">
    <property type="entry name" value="Homeodomain-like"/>
    <property type="match status" value="1"/>
</dbReference>
<keyword evidence="7" id="KW-0539">Nucleus</keyword>
<dbReference type="PROSITE" id="PS50090">
    <property type="entry name" value="MYB_LIKE"/>
    <property type="match status" value="1"/>
</dbReference>
<evidence type="ECO:0000256" key="2">
    <source>
        <dbReference type="ARBA" id="ARBA00022737"/>
    </source>
</evidence>
<name>A0A7N0ZYF8_KALFE</name>